<dbReference type="SMART" id="SM00479">
    <property type="entry name" value="EXOIII"/>
    <property type="match status" value="1"/>
</dbReference>
<keyword evidence="1" id="KW-0540">Nuclease</keyword>
<dbReference type="EMBL" id="JACSIT010000067">
    <property type="protein sequence ID" value="MBC6993453.1"/>
    <property type="molecule type" value="Genomic_DNA"/>
</dbReference>
<dbReference type="AlphaFoldDB" id="A0A923PLL0"/>
<evidence type="ECO:0000259" key="4">
    <source>
        <dbReference type="SMART" id="SM00479"/>
    </source>
</evidence>
<evidence type="ECO:0000313" key="6">
    <source>
        <dbReference type="Proteomes" id="UP000650081"/>
    </source>
</evidence>
<accession>A0A923PLL0</accession>
<dbReference type="Pfam" id="PF00929">
    <property type="entry name" value="RNase_T"/>
    <property type="match status" value="1"/>
</dbReference>
<gene>
    <name evidence="5" type="ORF">H9S92_04730</name>
</gene>
<dbReference type="SUPFAM" id="SSF53098">
    <property type="entry name" value="Ribonuclease H-like"/>
    <property type="match status" value="1"/>
</dbReference>
<dbReference type="GO" id="GO:0003676">
    <property type="term" value="F:nucleic acid binding"/>
    <property type="evidence" value="ECO:0007669"/>
    <property type="project" value="InterPro"/>
</dbReference>
<dbReference type="InterPro" id="IPR012337">
    <property type="entry name" value="RNaseH-like_sf"/>
</dbReference>
<evidence type="ECO:0000313" key="5">
    <source>
        <dbReference type="EMBL" id="MBC6993453.1"/>
    </source>
</evidence>
<comment type="caution">
    <text evidence="5">The sequence shown here is derived from an EMBL/GenBank/DDBJ whole genome shotgun (WGS) entry which is preliminary data.</text>
</comment>
<name>A0A923PLL0_9BACT</name>
<dbReference type="InterPro" id="IPR013520">
    <property type="entry name" value="Ribonucl_H"/>
</dbReference>
<organism evidence="5 6">
    <name type="scientific">Neolewinella lacunae</name>
    <dbReference type="NCBI Taxonomy" id="1517758"/>
    <lineage>
        <taxon>Bacteria</taxon>
        <taxon>Pseudomonadati</taxon>
        <taxon>Bacteroidota</taxon>
        <taxon>Saprospiria</taxon>
        <taxon>Saprospirales</taxon>
        <taxon>Lewinellaceae</taxon>
        <taxon>Neolewinella</taxon>
    </lineage>
</organism>
<dbReference type="PANTHER" id="PTHR30231:SF4">
    <property type="entry name" value="PROTEIN NEN2"/>
    <property type="match status" value="1"/>
</dbReference>
<sequence>MEGMAWLRKLRASLKRNSAEEAAADWPEWYQSYHAIASAGTQAPLPLAERSIVVLDAETTGLDPKQDHLLSLGALKISGNNILTNAQFEAYLPAPEGYADSSTVAIHGLVPNSARYVYSNEEQLLADFLAYLGDAIIVGHHIAFDLEMINRALLKQGTGKLLNSVVDTAKVAERLQPVGYWTPKDQFTLDKLARRYRIPLSDRHTALGDAYITAVLWLKLMARMHDKLQREVTLADLR</sequence>
<keyword evidence="6" id="KW-1185">Reference proteome</keyword>
<dbReference type="InterPro" id="IPR036397">
    <property type="entry name" value="RNaseH_sf"/>
</dbReference>
<dbReference type="Proteomes" id="UP000650081">
    <property type="component" value="Unassembled WGS sequence"/>
</dbReference>
<dbReference type="PANTHER" id="PTHR30231">
    <property type="entry name" value="DNA POLYMERASE III SUBUNIT EPSILON"/>
    <property type="match status" value="1"/>
</dbReference>
<evidence type="ECO:0000256" key="2">
    <source>
        <dbReference type="ARBA" id="ARBA00022801"/>
    </source>
</evidence>
<proteinExistence type="predicted"/>
<dbReference type="GO" id="GO:0008408">
    <property type="term" value="F:3'-5' exonuclease activity"/>
    <property type="evidence" value="ECO:0007669"/>
    <property type="project" value="TreeGrafter"/>
</dbReference>
<evidence type="ECO:0000256" key="1">
    <source>
        <dbReference type="ARBA" id="ARBA00022722"/>
    </source>
</evidence>
<dbReference type="CDD" id="cd06127">
    <property type="entry name" value="DEDDh"/>
    <property type="match status" value="1"/>
</dbReference>
<protein>
    <submittedName>
        <fullName evidence="5">3'-5' exonuclease</fullName>
    </submittedName>
</protein>
<dbReference type="Gene3D" id="3.30.420.10">
    <property type="entry name" value="Ribonuclease H-like superfamily/Ribonuclease H"/>
    <property type="match status" value="1"/>
</dbReference>
<dbReference type="GO" id="GO:0005829">
    <property type="term" value="C:cytosol"/>
    <property type="evidence" value="ECO:0007669"/>
    <property type="project" value="TreeGrafter"/>
</dbReference>
<dbReference type="RefSeq" id="WP_187465561.1">
    <property type="nucleotide sequence ID" value="NZ_JACSIT010000067.1"/>
</dbReference>
<keyword evidence="3 5" id="KW-0269">Exonuclease</keyword>
<reference evidence="5" key="1">
    <citation type="submission" date="2020-08" db="EMBL/GenBank/DDBJ databases">
        <title>Lewinella bacteria from marine environments.</title>
        <authorList>
            <person name="Zhong Y."/>
        </authorList>
    </citation>
    <scope>NUCLEOTIDE SEQUENCE</scope>
    <source>
        <strain evidence="5">KCTC 42187</strain>
    </source>
</reference>
<evidence type="ECO:0000256" key="3">
    <source>
        <dbReference type="ARBA" id="ARBA00022839"/>
    </source>
</evidence>
<feature type="domain" description="Exonuclease" evidence="4">
    <location>
        <begin position="51"/>
        <end position="226"/>
    </location>
</feature>
<dbReference type="GO" id="GO:0006259">
    <property type="term" value="P:DNA metabolic process"/>
    <property type="evidence" value="ECO:0007669"/>
    <property type="project" value="UniProtKB-ARBA"/>
</dbReference>
<keyword evidence="2" id="KW-0378">Hydrolase</keyword>